<comment type="caution">
    <text evidence="3">The sequence shown here is derived from an EMBL/GenBank/DDBJ whole genome shotgun (WGS) entry which is preliminary data.</text>
</comment>
<feature type="compositionally biased region" description="Basic and acidic residues" evidence="2">
    <location>
        <begin position="649"/>
        <end position="668"/>
    </location>
</feature>
<evidence type="ECO:0000313" key="3">
    <source>
        <dbReference type="EMBL" id="ORC88369.1"/>
    </source>
</evidence>
<dbReference type="EMBL" id="NBCO01000017">
    <property type="protein sequence ID" value="ORC88369.1"/>
    <property type="molecule type" value="Genomic_DNA"/>
</dbReference>
<feature type="compositionally biased region" description="Basic and acidic residues" evidence="2">
    <location>
        <begin position="732"/>
        <end position="741"/>
    </location>
</feature>
<feature type="region of interest" description="Disordered" evidence="2">
    <location>
        <begin position="392"/>
        <end position="435"/>
    </location>
</feature>
<evidence type="ECO:0000256" key="1">
    <source>
        <dbReference type="SAM" id="Coils"/>
    </source>
</evidence>
<accession>A0A1X0NVY2</accession>
<feature type="compositionally biased region" description="Basic and acidic residues" evidence="2">
    <location>
        <begin position="680"/>
        <end position="692"/>
    </location>
</feature>
<sequence>MPPTFRRRVVVSKAVQTEASFPPDCQDTTAHVEELASEQFHDLCKLRDVIRDAMKEVACSVYDVVSFKDVLFKMEEELPSTLPVTDMLLISSKLFRRTAELGRLLACFFAVTFAEQHADEDFHFTELRVLRRELIEVRKECAKAVEDRDRLQRMLDDVGRVAMNHSRAVDLLETRNTALQLQTSGLEDQMALLFSQLNKDLHRQCKDAYERVTTEIENQDRMNVTKATFRQTMDSLSDQLRHSRTLINDVRELVISCAQGATATGRGADAQISKEPSIRFKLKQVENNFQQLISRFSSVKGIVAETAQELMNALHERKNILYLSLQHIRLYDIQNSKMRRGKAVVVDMKRVMDELRKRLGVTFPPGAVTFVDRIGRISTQQYQVGQTLATLRNQKTSENPDDDSVVTGGPPSLPSASPVTQMPPLLGPQRTSADYESPINEQSGYFHMDTTSRDSLTGNKIPFQTVYNVVDMVKALERSMEGLDETLNFENEINAFLKTLTLSLSTTPREVDETFGEFLDPDKSVEKALLPTGDASLKQSTTTSVSTARRGTHEIEGANSSILSAISHTDRGHSTDDKVHAAVVEQEQRVKKLQDQLNSVRPEFAAKISFLRQVYEARICDLEVKEANFQRRIGGVGGAGGGGGGGGSLHKEGKEKDGKKRTGGRSEFDVSSSPSPETMEMEKRRKKDDRDQLIQYRTEWQQTKPILQGNKKTREAALNEISRMARGMNPGEKTDRSERAQSSRSRRSSRSPASSTSRRL</sequence>
<protein>
    <submittedName>
        <fullName evidence="3">Uncharacterized protein</fullName>
    </submittedName>
</protein>
<reference evidence="3 4" key="1">
    <citation type="submission" date="2017-03" db="EMBL/GenBank/DDBJ databases">
        <title>An alternative strategy for trypanosome survival in the mammalian bloodstream revealed through genome and transcriptome analysis of the ubiquitous bovine parasite Trypanosoma (Megatrypanum) theileri.</title>
        <authorList>
            <person name="Kelly S."/>
            <person name="Ivens A."/>
            <person name="Mott A."/>
            <person name="O'Neill E."/>
            <person name="Emms D."/>
            <person name="Macleod O."/>
            <person name="Voorheis P."/>
            <person name="Matthews J."/>
            <person name="Matthews K."/>
            <person name="Carrington M."/>
        </authorList>
    </citation>
    <scope>NUCLEOTIDE SEQUENCE [LARGE SCALE GENOMIC DNA]</scope>
    <source>
        <strain evidence="3">Edinburgh</strain>
    </source>
</reference>
<dbReference type="Proteomes" id="UP000192257">
    <property type="component" value="Unassembled WGS sequence"/>
</dbReference>
<evidence type="ECO:0000313" key="4">
    <source>
        <dbReference type="Proteomes" id="UP000192257"/>
    </source>
</evidence>
<dbReference type="AlphaFoldDB" id="A0A1X0NVY2"/>
<gene>
    <name evidence="3" type="ORF">TM35_000172410</name>
</gene>
<evidence type="ECO:0000256" key="2">
    <source>
        <dbReference type="SAM" id="MobiDB-lite"/>
    </source>
</evidence>
<name>A0A1X0NVY2_9TRYP</name>
<feature type="region of interest" description="Disordered" evidence="2">
    <location>
        <begin position="637"/>
        <end position="760"/>
    </location>
</feature>
<organism evidence="3 4">
    <name type="scientific">Trypanosoma theileri</name>
    <dbReference type="NCBI Taxonomy" id="67003"/>
    <lineage>
        <taxon>Eukaryota</taxon>
        <taxon>Discoba</taxon>
        <taxon>Euglenozoa</taxon>
        <taxon>Kinetoplastea</taxon>
        <taxon>Metakinetoplastina</taxon>
        <taxon>Trypanosomatida</taxon>
        <taxon>Trypanosomatidae</taxon>
        <taxon>Trypanosoma</taxon>
    </lineage>
</organism>
<dbReference type="OrthoDB" id="277958at2759"/>
<proteinExistence type="predicted"/>
<feature type="compositionally biased region" description="Gly residues" evidence="2">
    <location>
        <begin position="637"/>
        <end position="648"/>
    </location>
</feature>
<keyword evidence="4" id="KW-1185">Reference proteome</keyword>
<dbReference type="GeneID" id="39986100"/>
<dbReference type="RefSeq" id="XP_028882435.1">
    <property type="nucleotide sequence ID" value="XM_029026320.1"/>
</dbReference>
<keyword evidence="1" id="KW-0175">Coiled coil</keyword>
<feature type="compositionally biased region" description="Low complexity" evidence="2">
    <location>
        <begin position="750"/>
        <end position="760"/>
    </location>
</feature>
<dbReference type="VEuPathDB" id="TriTrypDB:TM35_000172410"/>
<feature type="coiled-coil region" evidence="1">
    <location>
        <begin position="127"/>
        <end position="154"/>
    </location>
</feature>